<dbReference type="InterPro" id="IPR019451">
    <property type="entry name" value="Rtp1_C1"/>
</dbReference>
<dbReference type="GeneID" id="34443640"/>
<feature type="domain" description="RNA polymerase II assembly factor Rtp1 C-terminal" evidence="4">
    <location>
        <begin position="1405"/>
        <end position="1438"/>
    </location>
</feature>
<dbReference type="Proteomes" id="UP000179179">
    <property type="component" value="Unassembled WGS sequence"/>
</dbReference>
<dbReference type="InterPro" id="IPR039600">
    <property type="entry name" value="TANGO6/Rtp1"/>
</dbReference>
<reference evidence="7 8" key="1">
    <citation type="journal article" date="2016" name="Genome Biol. Evol.">
        <title>Draft genome sequence of an aflatoxigenic Aspergillus species, A. bombycis.</title>
        <authorList>
            <person name="Moore G.G."/>
            <person name="Mack B.M."/>
            <person name="Beltz S.B."/>
            <person name="Gilbert M.K."/>
        </authorList>
    </citation>
    <scope>NUCLEOTIDE SEQUENCE [LARGE SCALE GENOMIC DNA]</scope>
    <source>
        <strain evidence="8">NRRL 26010</strain>
    </source>
</reference>
<feature type="compositionally biased region" description="Acidic residues" evidence="2">
    <location>
        <begin position="1266"/>
        <end position="1275"/>
    </location>
</feature>
<accession>A0A1F8AH03</accession>
<feature type="domain" description="RNA polymerase II assembly factor Rtp1 C-terminal" evidence="5">
    <location>
        <begin position="1081"/>
        <end position="1195"/>
    </location>
</feature>
<proteinExistence type="inferred from homology"/>
<dbReference type="InterPro" id="IPR057407">
    <property type="entry name" value="HEAT_TANGO6"/>
</dbReference>
<dbReference type="PANTHER" id="PTHR20959">
    <property type="entry name" value="TRANSPORT AND GOLGI ORGANIZATION PROTEIN 6 FAMILY MEMBER"/>
    <property type="match status" value="1"/>
</dbReference>
<gene>
    <name evidence="7" type="ORF">ABOM_000250</name>
</gene>
<feature type="domain" description="Arrestin-like N-terminal" evidence="3">
    <location>
        <begin position="12"/>
        <end position="114"/>
    </location>
</feature>
<feature type="compositionally biased region" description="Polar residues" evidence="2">
    <location>
        <begin position="978"/>
        <end position="991"/>
    </location>
</feature>
<keyword evidence="8" id="KW-1185">Reference proteome</keyword>
<dbReference type="GO" id="GO:0009306">
    <property type="term" value="P:protein secretion"/>
    <property type="evidence" value="ECO:0007669"/>
    <property type="project" value="TreeGrafter"/>
</dbReference>
<evidence type="ECO:0000256" key="2">
    <source>
        <dbReference type="SAM" id="MobiDB-lite"/>
    </source>
</evidence>
<dbReference type="Pfam" id="PF10304">
    <property type="entry name" value="RTP1_C2"/>
    <property type="match status" value="1"/>
</dbReference>
<dbReference type="EMBL" id="LYCR01000001">
    <property type="protein sequence ID" value="OGM51030.1"/>
    <property type="molecule type" value="Genomic_DNA"/>
</dbReference>
<comment type="similarity">
    <text evidence="1">Belongs to the Tango6 family.</text>
</comment>
<dbReference type="OrthoDB" id="39591at2759"/>
<dbReference type="InterPro" id="IPR019414">
    <property type="entry name" value="Rtp1_C2"/>
</dbReference>
<feature type="region of interest" description="Disordered" evidence="2">
    <location>
        <begin position="1214"/>
        <end position="1277"/>
    </location>
</feature>
<feature type="region of interest" description="Disordered" evidence="2">
    <location>
        <begin position="978"/>
        <end position="999"/>
    </location>
</feature>
<dbReference type="InterPro" id="IPR011021">
    <property type="entry name" value="Arrestin-like_N"/>
</dbReference>
<dbReference type="Pfam" id="PF23565">
    <property type="entry name" value="ARM_TANGO6"/>
    <property type="match status" value="1"/>
</dbReference>
<evidence type="ECO:0000259" key="5">
    <source>
        <dbReference type="Pfam" id="PF10363"/>
    </source>
</evidence>
<comment type="caution">
    <text evidence="7">The sequence shown here is derived from an EMBL/GenBank/DDBJ whole genome shotgun (WGS) entry which is preliminary data.</text>
</comment>
<dbReference type="RefSeq" id="XP_022394747.1">
    <property type="nucleotide sequence ID" value="XM_022527380.1"/>
</dbReference>
<protein>
    <submittedName>
        <fullName evidence="7">Protein required for cell viability</fullName>
    </submittedName>
</protein>
<dbReference type="PANTHER" id="PTHR20959:SF1">
    <property type="entry name" value="TRANSPORT AND GOLGI ORGANIZATION PROTEIN 6 HOMOLOG"/>
    <property type="match status" value="1"/>
</dbReference>
<dbReference type="InterPro" id="IPR014752">
    <property type="entry name" value="Arrestin-like_C"/>
</dbReference>
<organism evidence="7 8">
    <name type="scientific">Aspergillus bombycis</name>
    <dbReference type="NCBI Taxonomy" id="109264"/>
    <lineage>
        <taxon>Eukaryota</taxon>
        <taxon>Fungi</taxon>
        <taxon>Dikarya</taxon>
        <taxon>Ascomycota</taxon>
        <taxon>Pezizomycotina</taxon>
        <taxon>Eurotiomycetes</taxon>
        <taxon>Eurotiomycetidae</taxon>
        <taxon>Eurotiales</taxon>
        <taxon>Aspergillaceae</taxon>
        <taxon>Aspergillus</taxon>
    </lineage>
</organism>
<evidence type="ECO:0000313" key="7">
    <source>
        <dbReference type="EMBL" id="OGM51030.1"/>
    </source>
</evidence>
<feature type="domain" description="TANGO6 HEAT repeat" evidence="6">
    <location>
        <begin position="632"/>
        <end position="869"/>
    </location>
</feature>
<dbReference type="Pfam" id="PF00339">
    <property type="entry name" value="Arrestin_N"/>
    <property type="match status" value="1"/>
</dbReference>
<evidence type="ECO:0000259" key="4">
    <source>
        <dbReference type="Pfam" id="PF10304"/>
    </source>
</evidence>
<dbReference type="STRING" id="109264.A0A1F8AH03"/>
<name>A0A1F8AH03_9EURO</name>
<feature type="compositionally biased region" description="Basic and acidic residues" evidence="2">
    <location>
        <begin position="1217"/>
        <end position="1245"/>
    </location>
</feature>
<feature type="compositionally biased region" description="Polar residues" evidence="2">
    <location>
        <begin position="1253"/>
        <end position="1262"/>
    </location>
</feature>
<dbReference type="Pfam" id="PF10363">
    <property type="entry name" value="RTP1_C1"/>
    <property type="match status" value="1"/>
</dbReference>
<sequence length="1490" mass="164385">MAFKRPYAKVQISLVDSTRSYIPGDRIEGTVLFTPRRQVALHQLRLSFEGKTVVRVDTNETNIPLPQPTVSKTFLQMDKPLHDMPCQKAETLQIDTEYRLPFEFVVPAELLPHVCQKHHRHEQFQWEHLQLPPSFGKSSQTDDELTEDMAARAIAIQYHIKFSVMKSQKHGMWTTVGDWTQAVHIGSPRLERAPLLVPENSTFYCLSQQKYITKGLCRKRLGLLSAQTPTQLSIDQREVSAVLPIRISLKYSTTAGFPLPKLSCIQPELNALTSFGLTPWSDLPDLTEPSTWDKHSDYHGHTLYLKAAAPVFLHWRRDPGVRSNTCQALPVADIEYAATLETMCDTQQLREAFNAAGNFLNPVLQKDELQKSRGSSLLKILSGDVIDEALDENSTRATVVGRALDILTRIHIAFVAPVKDTEHPQPRGESEDAALEDAKRRRLLHALLDLISLEGIYPSLSSGAGIPLQQRVISVLPAGVIAHQPQKPTDNKPQNEVLLEHIMSVLSDIICDERSSIQPVIRGRILSDIISAASDLASNAEHLSQDKQQRYHDVLVKVVEETPSPVLLSTLSSFLQSDTAPWFKSIVSSQISRVPLRHDGVLQTILFLASQLAPSLGQESQDQTSNGPHFTVQAIMQASRLLSSVPQGMDPTHYFSIIGPQLLTLIDGDDPDLKKTAAYVVGNGVLCKRAYGAPGTIGHSIFLEPLFKTLTAGLDNSSRNWVMLSSVEGEDLPDRVLVPESLLVVAVNRLRSLVLQPPNPSLVKRVVYPILVPLWGLACFTLEKQHTSLNEKIMEVLQTYFAISVGEQPLKKLVDHLLWDGGSAWTYSMVPTHGVSLVKRETAKSDHLNIVRLLDTLQSRAKLFVGLLGADPSSEERTGDIFLYVSESWLVQSPGNQRSFNKSHLGPANEAESMERKLVSAKLAETLLENFKDILSRRPLRVLELIKQIIDGELNRTSTRKKDGDLGSGKVSLSSLANIVPTEENTQQGNGEESDSTESLPAVFSLLSTVLASPEFSASQDTLPVLENLKSRLDQLIPYLPPSLAKPGTTSSMLLEIHLTSPSEQSQKRPYSETSDFETHRRALTNLNSDLPPVQAEGFSLLSDLIKKASPVLDIPSTLTLLLSIITDPSETAANDEFIYLNAIKLIGTLASRHPRTVVKTLVDRYTDRNETASVDQRLKLGESLLRTVQDLGEALTGETAKILGEGIVAVAGRRAQKPETQKRRKQQLEKEKRQKEREERRNKEPAMPSGWKISSPTSATKIQEGEEDDSESESPEQAVYSANIIAAWAMGASSDEEPDDLRVRASALSILATAVQTNIAGLGPSVASSAVDLALATLTLEKEPESAILRRASVVLLLDILKALDTTREARGSQALGFGFSLTDDGMSWKGENASSRGPSTIGNIPHMLRSLTFVESRETDTIVRGHIRVLIESLEAWVEKSLLWEIGAHGREGQNEPSVELGDRIAGLQIDPLAGRNESGRPRIEEIE</sequence>
<evidence type="ECO:0000313" key="8">
    <source>
        <dbReference type="Proteomes" id="UP000179179"/>
    </source>
</evidence>
<dbReference type="Gene3D" id="2.60.40.640">
    <property type="match status" value="1"/>
</dbReference>
<evidence type="ECO:0000259" key="6">
    <source>
        <dbReference type="Pfam" id="PF23565"/>
    </source>
</evidence>
<evidence type="ECO:0000256" key="1">
    <source>
        <dbReference type="ARBA" id="ARBA00005724"/>
    </source>
</evidence>
<dbReference type="InterPro" id="IPR016024">
    <property type="entry name" value="ARM-type_fold"/>
</dbReference>
<dbReference type="SUPFAM" id="SSF48371">
    <property type="entry name" value="ARM repeat"/>
    <property type="match status" value="1"/>
</dbReference>
<evidence type="ECO:0000259" key="3">
    <source>
        <dbReference type="Pfam" id="PF00339"/>
    </source>
</evidence>